<dbReference type="SUPFAM" id="SSF54593">
    <property type="entry name" value="Glyoxalase/Bleomycin resistance protein/Dihydroxybiphenyl dioxygenase"/>
    <property type="match status" value="1"/>
</dbReference>
<accession>A0A1I0UH19</accession>
<dbReference type="PROSITE" id="PS51819">
    <property type="entry name" value="VOC"/>
    <property type="match status" value="1"/>
</dbReference>
<dbReference type="Pfam" id="PF00903">
    <property type="entry name" value="Glyoxalase"/>
    <property type="match status" value="1"/>
</dbReference>
<dbReference type="GO" id="GO:0046872">
    <property type="term" value="F:metal ion binding"/>
    <property type="evidence" value="ECO:0007669"/>
    <property type="project" value="UniProtKB-KW"/>
</dbReference>
<dbReference type="InterPro" id="IPR037523">
    <property type="entry name" value="VOC_core"/>
</dbReference>
<gene>
    <name evidence="3" type="ORF">SAMN05444374_12330</name>
</gene>
<protein>
    <submittedName>
        <fullName evidence="3">Catechol 2,3-dioxygenase</fullName>
    </submittedName>
</protein>
<dbReference type="GO" id="GO:0004462">
    <property type="term" value="F:lactoylglutathione lyase activity"/>
    <property type="evidence" value="ECO:0007669"/>
    <property type="project" value="InterPro"/>
</dbReference>
<dbReference type="GO" id="GO:0051213">
    <property type="term" value="F:dioxygenase activity"/>
    <property type="evidence" value="ECO:0007669"/>
    <property type="project" value="UniProtKB-KW"/>
</dbReference>
<dbReference type="PROSITE" id="PS00934">
    <property type="entry name" value="GLYOXALASE_I_1"/>
    <property type="match status" value="1"/>
</dbReference>
<dbReference type="InterPro" id="IPR029068">
    <property type="entry name" value="Glyas_Bleomycin-R_OHBP_Dase"/>
</dbReference>
<evidence type="ECO:0000259" key="2">
    <source>
        <dbReference type="PROSITE" id="PS51819"/>
    </source>
</evidence>
<organism evidence="3 4">
    <name type="scientific">Rhodococcoides kroppenstedtii</name>
    <dbReference type="NCBI Taxonomy" id="293050"/>
    <lineage>
        <taxon>Bacteria</taxon>
        <taxon>Bacillati</taxon>
        <taxon>Actinomycetota</taxon>
        <taxon>Actinomycetes</taxon>
        <taxon>Mycobacteriales</taxon>
        <taxon>Nocardiaceae</taxon>
        <taxon>Rhodococcoides</taxon>
    </lineage>
</organism>
<dbReference type="EMBL" id="FOJN01000023">
    <property type="protein sequence ID" value="SFA62556.1"/>
    <property type="molecule type" value="Genomic_DNA"/>
</dbReference>
<evidence type="ECO:0000313" key="4">
    <source>
        <dbReference type="Proteomes" id="UP000182054"/>
    </source>
</evidence>
<dbReference type="InterPro" id="IPR004360">
    <property type="entry name" value="Glyas_Fos-R_dOase_dom"/>
</dbReference>
<dbReference type="InterPro" id="IPR018146">
    <property type="entry name" value="Glyoxalase_1_CS"/>
</dbReference>
<feature type="domain" description="VOC" evidence="2">
    <location>
        <begin position="44"/>
        <end position="177"/>
    </location>
</feature>
<proteinExistence type="predicted"/>
<dbReference type="Proteomes" id="UP000182054">
    <property type="component" value="Unassembled WGS sequence"/>
</dbReference>
<dbReference type="AlphaFoldDB" id="A0A1I0UH19"/>
<evidence type="ECO:0000313" key="3">
    <source>
        <dbReference type="EMBL" id="SFA62556.1"/>
    </source>
</evidence>
<dbReference type="CDD" id="cd06587">
    <property type="entry name" value="VOC"/>
    <property type="match status" value="1"/>
</dbReference>
<name>A0A1I0UH19_9NOCA</name>
<sequence>MFPWFSVVIAHMHRSEYGLCASAARPSGCPRTESEQPVPIAATDYNHVRLTVRDIDVSRKFYDDVFGFEVAFELPPNPDAETREALGFLFGGVIYKFGGGLLGLRPVAPAGDTFAEDSVGLDHLSFTVASLQDVHDAAAVLDELGIEHEPVKDLGDAGMAILEFRDPDNIALEIAGPNS</sequence>
<keyword evidence="1" id="KW-0479">Metal-binding</keyword>
<keyword evidence="3" id="KW-0560">Oxidoreductase</keyword>
<keyword evidence="3" id="KW-0223">Dioxygenase</keyword>
<reference evidence="3 4" key="1">
    <citation type="submission" date="2016-10" db="EMBL/GenBank/DDBJ databases">
        <authorList>
            <person name="de Groot N.N."/>
        </authorList>
    </citation>
    <scope>NUCLEOTIDE SEQUENCE [LARGE SCALE GENOMIC DNA]</scope>
    <source>
        <strain evidence="3 4">DSM 44908</strain>
    </source>
</reference>
<evidence type="ECO:0000256" key="1">
    <source>
        <dbReference type="ARBA" id="ARBA00022723"/>
    </source>
</evidence>
<dbReference type="Gene3D" id="3.10.180.10">
    <property type="entry name" value="2,3-Dihydroxybiphenyl 1,2-Dioxygenase, domain 1"/>
    <property type="match status" value="1"/>
</dbReference>